<evidence type="ECO:0000313" key="1">
    <source>
        <dbReference type="EMBL" id="GAD06139.1"/>
    </source>
</evidence>
<dbReference type="Proteomes" id="UP000018031">
    <property type="component" value="Unassembled WGS sequence"/>
</dbReference>
<dbReference type="EMBL" id="BAOU01000059">
    <property type="protein sequence ID" value="GAD06139.1"/>
    <property type="molecule type" value="Genomic_DNA"/>
</dbReference>
<accession>T1DU02</accession>
<name>T1DU02_9PORP</name>
<comment type="caution">
    <text evidence="1">The sequence shown here is derived from an EMBL/GenBank/DDBJ whole genome shotgun (WGS) entry which is preliminary data.</text>
</comment>
<protein>
    <submittedName>
        <fullName evidence="1">Uncharacterized protein</fullName>
    </submittedName>
</protein>
<evidence type="ECO:0000313" key="2">
    <source>
        <dbReference type="Proteomes" id="UP000018031"/>
    </source>
</evidence>
<proteinExistence type="predicted"/>
<organism evidence="1 2">
    <name type="scientific">Porphyromonas crevioricanis JCM 15906</name>
    <dbReference type="NCBI Taxonomy" id="1305617"/>
    <lineage>
        <taxon>Bacteria</taxon>
        <taxon>Pseudomonadati</taxon>
        <taxon>Bacteroidota</taxon>
        <taxon>Bacteroidia</taxon>
        <taxon>Bacteroidales</taxon>
        <taxon>Porphyromonadaceae</taxon>
        <taxon>Porphyromonas</taxon>
    </lineage>
</organism>
<reference evidence="2" key="1">
    <citation type="journal article" date="2013" name="Genome">
        <title>Draft Genome Sequences of Porphyromonas crevioricanis JCM 15906T and Porphyromonas cansulci JCM 13913T Isolated from a Canine Oral Cavity.</title>
        <authorList>
            <person name="Sakamoto M."/>
            <person name="Tanaka N."/>
            <person name="Shiwa Y."/>
            <person name="Yoshikawa H."/>
            <person name="Ohkuma M."/>
        </authorList>
    </citation>
    <scope>NUCLEOTIDE SEQUENCE [LARGE SCALE GENOMIC DNA]</scope>
    <source>
        <strain evidence="2">JCM 15906</strain>
    </source>
</reference>
<gene>
    <name evidence="1" type="ORF">PORCRE_1861</name>
</gene>
<dbReference type="AlphaFoldDB" id="T1DU02"/>
<reference evidence="1 2" key="2">
    <citation type="journal article" date="2013" name="Genome Announc.">
        <title>Draft Genome Sequences of Porphyromonas crevioricanis JCM 15906T and Porphyromonas cansulci JCM 13913T Isolated from a Canine Oral Cavity.</title>
        <authorList>
            <person name="Sakamoto M."/>
            <person name="Tanaka N."/>
            <person name="Shiwa Y."/>
            <person name="Yoshikawa H."/>
            <person name="Ohkuma M."/>
        </authorList>
    </citation>
    <scope>NUCLEOTIDE SEQUENCE [LARGE SCALE GENOMIC DNA]</scope>
    <source>
        <strain evidence="1 2">JCM 15906</strain>
    </source>
</reference>
<sequence length="54" mass="6195">MAPESLGIRCSGRPVSVSGCVETLPWCRCRAKVYYSAFLCRLRLFVIQLLLRYL</sequence>